<dbReference type="InterPro" id="IPR011990">
    <property type="entry name" value="TPR-like_helical_dom_sf"/>
</dbReference>
<dbReference type="KEGG" id="bmor:101742348"/>
<name>A0A8R2DL20_BOMMO</name>
<dbReference type="Pfam" id="PF00856">
    <property type="entry name" value="SET"/>
    <property type="match status" value="1"/>
</dbReference>
<proteinExistence type="predicted"/>
<dbReference type="RefSeq" id="XP_021204618.2">
    <property type="nucleotide sequence ID" value="XM_021348943.3"/>
</dbReference>
<organism evidence="10 11">
    <name type="scientific">Bombyx mori</name>
    <name type="common">Silk moth</name>
    <dbReference type="NCBI Taxonomy" id="7091"/>
    <lineage>
        <taxon>Eukaryota</taxon>
        <taxon>Metazoa</taxon>
        <taxon>Ecdysozoa</taxon>
        <taxon>Arthropoda</taxon>
        <taxon>Hexapoda</taxon>
        <taxon>Insecta</taxon>
        <taxon>Pterygota</taxon>
        <taxon>Neoptera</taxon>
        <taxon>Endopterygota</taxon>
        <taxon>Lepidoptera</taxon>
        <taxon>Glossata</taxon>
        <taxon>Ditrysia</taxon>
        <taxon>Bombycoidea</taxon>
        <taxon>Bombycidae</taxon>
        <taxon>Bombycinae</taxon>
        <taxon>Bombyx</taxon>
    </lineage>
</organism>
<dbReference type="EnsemblMetazoa" id="XM_021348943.2">
    <property type="protein sequence ID" value="XP_021204618.2"/>
    <property type="gene ID" value="LOC101742348"/>
</dbReference>
<dbReference type="Gene3D" id="6.10.140.2220">
    <property type="match status" value="1"/>
</dbReference>
<dbReference type="CTD" id="36299"/>
<dbReference type="CDD" id="cd10536">
    <property type="entry name" value="SET_SMYD4"/>
    <property type="match status" value="1"/>
</dbReference>
<keyword evidence="2 7" id="KW-0863">Zinc-finger</keyword>
<dbReference type="Pfam" id="PF01753">
    <property type="entry name" value="zf-MYND"/>
    <property type="match status" value="1"/>
</dbReference>
<feature type="domain" description="MYND-type" evidence="9">
    <location>
        <begin position="232"/>
        <end position="271"/>
    </location>
</feature>
<evidence type="ECO:0000256" key="4">
    <source>
        <dbReference type="ARBA" id="ARBA00093423"/>
    </source>
</evidence>
<sequence length="605" mass="69198">MSIDACYEGVIAKLTDEGKILEISKKLISLQTNSARVLFVYELIESLKAFPKVLEVKKDDNVSTYYRNQGNLFFKATQNYEALQFYNLSLIHAPLGTESYSLALANRSAVLFSMKQYDECIHDIDTVFAMEYPRDLEKKLSKRKSMCENFILKNKEVKEDSTKANFQVGEILKFDHERDKTYICASSKLQVVFNDEMGRHVVAKEDIQVGEILAHENPYLAVVLKSQMLVCCNYCLSRDLNLLPCKSCCFALYCSKECSEKAWKEYHRVECGLLATLVHMEFTKLELLALRIVIRARTDHKNWPELLEKLVEIEKNLNTPLRGCENLGDNWVYDSKYYASIHTLESNVEKRSVSDIFQKSITAAVFLKFLIENTDFMNADDAKHHNRIKNWVAGTLLLHGMTSPTNMHGIITNTANKNGDYVDELNIGSAPYPFCSLINHSCAPNVVRYSKLGFAEQILVALRPIKKGMQIFDNYGSHYAIEGRRSRQESLKFQYKFVCGCEACINNWPTYLEMRRSKNVPVQIQKRKNKLLDANAINKLQKGDKGTALKLLKPLCELMELLEPYCPCLELADCQESFKQCLAICEGVVPYGKLIEWNAIPPKVK</sequence>
<keyword evidence="1" id="KW-0479">Metal-binding</keyword>
<comment type="function">
    <text evidence="4">Protein-lysine N-methyltransferase. Monomethylates PRMT5, modulating its transcriptional activity. May also act as a histone methyltransferase. Plays a critical role in cardiac development. Acts as a key epigenetic regulator of gene expression during cardiac development via its dual activities as a methyltransferase and negative regulator of HDAC1.</text>
</comment>
<dbReference type="PANTHER" id="PTHR47111">
    <property type="entry name" value="BCDNA.LD29892"/>
    <property type="match status" value="1"/>
</dbReference>
<dbReference type="InterPro" id="IPR002893">
    <property type="entry name" value="Znf_MYND"/>
</dbReference>
<dbReference type="GO" id="GO:0008170">
    <property type="term" value="F:N-methyltransferase activity"/>
    <property type="evidence" value="ECO:0007669"/>
    <property type="project" value="UniProtKB-ARBA"/>
</dbReference>
<dbReference type="Gene3D" id="1.25.40.10">
    <property type="entry name" value="Tetratricopeptide repeat domain"/>
    <property type="match status" value="1"/>
</dbReference>
<evidence type="ECO:0000256" key="5">
    <source>
        <dbReference type="ARBA" id="ARBA00093635"/>
    </source>
</evidence>
<dbReference type="SUPFAM" id="SSF82199">
    <property type="entry name" value="SET domain"/>
    <property type="match status" value="1"/>
</dbReference>
<evidence type="ECO:0000256" key="7">
    <source>
        <dbReference type="PROSITE-ProRule" id="PRU00134"/>
    </source>
</evidence>
<evidence type="ECO:0000259" key="9">
    <source>
        <dbReference type="PROSITE" id="PS50865"/>
    </source>
</evidence>
<dbReference type="GO" id="GO:0008276">
    <property type="term" value="F:protein methyltransferase activity"/>
    <property type="evidence" value="ECO:0007669"/>
    <property type="project" value="UniProtKB-ARBA"/>
</dbReference>
<evidence type="ECO:0000313" key="11">
    <source>
        <dbReference type="Proteomes" id="UP000005204"/>
    </source>
</evidence>
<dbReference type="GO" id="GO:0008757">
    <property type="term" value="F:S-adenosylmethionine-dependent methyltransferase activity"/>
    <property type="evidence" value="ECO:0007669"/>
    <property type="project" value="UniProtKB-ARBA"/>
</dbReference>
<keyword evidence="3" id="KW-0862">Zinc</keyword>
<dbReference type="PANTHER" id="PTHR47111:SF1">
    <property type="entry name" value="SET AND MYND DOMAIN-CONTAINING PROTEIN 4"/>
    <property type="match status" value="1"/>
</dbReference>
<reference evidence="10" key="2">
    <citation type="submission" date="2022-06" db="UniProtKB">
        <authorList>
            <consortium name="EnsemblMetazoa"/>
        </authorList>
    </citation>
    <scope>IDENTIFICATION</scope>
    <source>
        <strain evidence="10">p50T (Dazao)</strain>
    </source>
</reference>
<dbReference type="Proteomes" id="UP000005204">
    <property type="component" value="Unassembled WGS sequence"/>
</dbReference>
<evidence type="ECO:0000259" key="8">
    <source>
        <dbReference type="PROSITE" id="PS50280"/>
    </source>
</evidence>
<dbReference type="SMR" id="A0A8R2DL20"/>
<dbReference type="Gene3D" id="2.170.270.10">
    <property type="entry name" value="SET domain"/>
    <property type="match status" value="1"/>
</dbReference>
<accession>A0A8R2DL20</accession>
<dbReference type="SUPFAM" id="SSF144232">
    <property type="entry name" value="HIT/MYND zinc finger-like"/>
    <property type="match status" value="1"/>
</dbReference>
<dbReference type="InterPro" id="IPR044421">
    <property type="entry name" value="SMYD4_SET"/>
</dbReference>
<evidence type="ECO:0000256" key="1">
    <source>
        <dbReference type="ARBA" id="ARBA00022723"/>
    </source>
</evidence>
<evidence type="ECO:0000313" key="10">
    <source>
        <dbReference type="EnsemblMetazoa" id="XP_021204618.2"/>
    </source>
</evidence>
<keyword evidence="11" id="KW-1185">Reference proteome</keyword>
<dbReference type="PROSITE" id="PS50280">
    <property type="entry name" value="SET"/>
    <property type="match status" value="1"/>
</dbReference>
<dbReference type="Gene3D" id="1.10.220.160">
    <property type="match status" value="1"/>
</dbReference>
<dbReference type="SUPFAM" id="SSF48452">
    <property type="entry name" value="TPR-like"/>
    <property type="match status" value="1"/>
</dbReference>
<feature type="domain" description="SET" evidence="8">
    <location>
        <begin position="187"/>
        <end position="476"/>
    </location>
</feature>
<evidence type="ECO:0000256" key="6">
    <source>
        <dbReference type="ARBA" id="ARBA00093680"/>
    </source>
</evidence>
<dbReference type="PROSITE" id="PS50865">
    <property type="entry name" value="ZF_MYND_2"/>
    <property type="match status" value="1"/>
</dbReference>
<dbReference type="InterPro" id="IPR001214">
    <property type="entry name" value="SET_dom"/>
</dbReference>
<dbReference type="InterPro" id="IPR046341">
    <property type="entry name" value="SET_dom_sf"/>
</dbReference>
<dbReference type="GeneID" id="101742348"/>
<evidence type="ECO:0000256" key="3">
    <source>
        <dbReference type="ARBA" id="ARBA00022833"/>
    </source>
</evidence>
<dbReference type="GO" id="GO:0008270">
    <property type="term" value="F:zinc ion binding"/>
    <property type="evidence" value="ECO:0007669"/>
    <property type="project" value="UniProtKB-KW"/>
</dbReference>
<protein>
    <recommendedName>
        <fullName evidence="5">Protein-lysine N-methyltransferase SMYD4</fullName>
    </recommendedName>
    <alternativeName>
        <fullName evidence="6">SET and MYND domain-containing protein 4</fullName>
    </alternativeName>
</protein>
<dbReference type="AlphaFoldDB" id="A0A8R2DL20"/>
<evidence type="ECO:0000256" key="2">
    <source>
        <dbReference type="ARBA" id="ARBA00022771"/>
    </source>
</evidence>
<reference evidence="11" key="1">
    <citation type="journal article" date="2008" name="Insect Biochem. Mol. Biol.">
        <title>The genome of a lepidopteran model insect, the silkworm Bombyx mori.</title>
        <authorList>
            <consortium name="International Silkworm Genome Consortium"/>
        </authorList>
    </citation>
    <scope>NUCLEOTIDE SEQUENCE [LARGE SCALE GENOMIC DNA]</scope>
    <source>
        <strain evidence="11">p50T</strain>
    </source>
</reference>